<dbReference type="AlphaFoldDB" id="A0A4P1RJT7"/>
<proteinExistence type="predicted"/>
<organism evidence="2 3">
    <name type="scientific">Lupinus angustifolius</name>
    <name type="common">Narrow-leaved blue lupine</name>
    <dbReference type="NCBI Taxonomy" id="3871"/>
    <lineage>
        <taxon>Eukaryota</taxon>
        <taxon>Viridiplantae</taxon>
        <taxon>Streptophyta</taxon>
        <taxon>Embryophyta</taxon>
        <taxon>Tracheophyta</taxon>
        <taxon>Spermatophyta</taxon>
        <taxon>Magnoliopsida</taxon>
        <taxon>eudicotyledons</taxon>
        <taxon>Gunneridae</taxon>
        <taxon>Pentapetalae</taxon>
        <taxon>rosids</taxon>
        <taxon>fabids</taxon>
        <taxon>Fabales</taxon>
        <taxon>Fabaceae</taxon>
        <taxon>Papilionoideae</taxon>
        <taxon>50 kb inversion clade</taxon>
        <taxon>genistoids sensu lato</taxon>
        <taxon>core genistoids</taxon>
        <taxon>Genisteae</taxon>
        <taxon>Lupinus</taxon>
    </lineage>
</organism>
<evidence type="ECO:0000313" key="2">
    <source>
        <dbReference type="EMBL" id="OIW12535.1"/>
    </source>
</evidence>
<feature type="region of interest" description="Disordered" evidence="1">
    <location>
        <begin position="134"/>
        <end position="165"/>
    </location>
</feature>
<reference evidence="2 3" key="1">
    <citation type="journal article" date="2017" name="Plant Biotechnol. J.">
        <title>A comprehensive draft genome sequence for lupin (Lupinus angustifolius), an emerging health food: insights into plant-microbe interactions and legume evolution.</title>
        <authorList>
            <person name="Hane J.K."/>
            <person name="Ming Y."/>
            <person name="Kamphuis L.G."/>
            <person name="Nelson M.N."/>
            <person name="Garg G."/>
            <person name="Atkins C.A."/>
            <person name="Bayer P.E."/>
            <person name="Bravo A."/>
            <person name="Bringans S."/>
            <person name="Cannon S."/>
            <person name="Edwards D."/>
            <person name="Foley R."/>
            <person name="Gao L.L."/>
            <person name="Harrison M.J."/>
            <person name="Huang W."/>
            <person name="Hurgobin B."/>
            <person name="Li S."/>
            <person name="Liu C.W."/>
            <person name="McGrath A."/>
            <person name="Morahan G."/>
            <person name="Murray J."/>
            <person name="Weller J."/>
            <person name="Jian J."/>
            <person name="Singh K.B."/>
        </authorList>
    </citation>
    <scope>NUCLEOTIDE SEQUENCE [LARGE SCALE GENOMIC DNA]</scope>
    <source>
        <strain evidence="3">cv. Tanjil</strain>
        <tissue evidence="2">Whole plant</tissue>
    </source>
</reference>
<evidence type="ECO:0000256" key="1">
    <source>
        <dbReference type="SAM" id="MobiDB-lite"/>
    </source>
</evidence>
<evidence type="ECO:0000313" key="3">
    <source>
        <dbReference type="Proteomes" id="UP000188354"/>
    </source>
</evidence>
<dbReference type="Gramene" id="OIW12535">
    <property type="protein sequence ID" value="OIW12535"/>
    <property type="gene ID" value="TanjilG_04699"/>
</dbReference>
<sequence length="600" mass="66261">MSLKCETTTFLQPSTSDHNHKGSKTSYTIQFLLSLSKVDTILKLPTEFHLSVSCSAFQDESGLLSSPSFCAPDSRCYKFVPQNSHVKVPDDVNHLLHRSDEPYLPPCRYKALPPSSRDSNNVVNCTISGSSECRNQEKTEQEMWRKDTVRQPTEDKWHSSENTDSKECQEVLSMSSLAGNLKSLQSTSNSFTEQSDASTKLNMIQEAVTGDALQPTILPETTKNCATKCQPVQDLLTNESVNLWQKSVHHIDTSWHFLSVLDDGMHLMESEAYSNFDVEHPEGTSHVIESLNKSSPSSILSQESCRNTKNSHCEVSYEKDIMELQLSELSTISACDGYPGRSTIDGDISEASILFPIEDGKHLQGVKHATSVNMKQNPSSPGFQIQQDFELNSSSSNLNGKPYSSSELCLPDGDSLIAFDEPFLMADEPFDKALSSPARNPIEPDAFSPSSPGDMIVKLIESILKDDSPPPHLDDPKVNHVAGIEDFGHSLCAQKSRTQLHSNQFNPRGHHSFQLNNIDPAGFSFFSYHSFITNTMSQPFQMASCSSKLNATLNSTSGYHQSSYADFIRPKLDSCGESNIKQAAVVDSLADMKLRAGGFE</sequence>
<name>A0A4P1RJT7_LUPAN</name>
<dbReference type="Proteomes" id="UP000188354">
    <property type="component" value="Chromosome LG04"/>
</dbReference>
<feature type="compositionally biased region" description="Polar residues" evidence="1">
    <location>
        <begin position="1"/>
        <end position="16"/>
    </location>
</feature>
<dbReference type="EMBL" id="CM007364">
    <property type="protein sequence ID" value="OIW12535.1"/>
    <property type="molecule type" value="Genomic_DNA"/>
</dbReference>
<keyword evidence="3" id="KW-1185">Reference proteome</keyword>
<accession>A0A4P1RJT7</accession>
<dbReference type="PANTHER" id="PTHR34802">
    <property type="entry name" value="CHORISMATE SYNTHASE"/>
    <property type="match status" value="1"/>
</dbReference>
<gene>
    <name evidence="2" type="ORF">TanjilG_04699</name>
</gene>
<feature type="region of interest" description="Disordered" evidence="1">
    <location>
        <begin position="1"/>
        <end position="23"/>
    </location>
</feature>
<protein>
    <submittedName>
        <fullName evidence="2">Uncharacterized protein</fullName>
    </submittedName>
</protein>
<dbReference type="PANTHER" id="PTHR34802:SF1">
    <property type="entry name" value="CHORISMATE SYNTHASE"/>
    <property type="match status" value="1"/>
</dbReference>